<comment type="similarity">
    <text evidence="1 2">Belongs to the GMC oxidoreductase family.</text>
</comment>
<dbReference type="Gene3D" id="3.30.410.10">
    <property type="entry name" value="Cholesterol Oxidase, domain 2"/>
    <property type="match status" value="1"/>
</dbReference>
<feature type="compositionally biased region" description="Low complexity" evidence="3">
    <location>
        <begin position="226"/>
        <end position="238"/>
    </location>
</feature>
<keyword evidence="2" id="KW-0274">FAD</keyword>
<dbReference type="CDD" id="cd09630">
    <property type="entry name" value="CDH_like_cytochrome"/>
    <property type="match status" value="1"/>
</dbReference>
<dbReference type="InterPro" id="IPR036188">
    <property type="entry name" value="FAD/NAD-bd_sf"/>
</dbReference>
<evidence type="ECO:0000313" key="6">
    <source>
        <dbReference type="EMBL" id="KAK2627633.1"/>
    </source>
</evidence>
<keyword evidence="4" id="KW-0732">Signal</keyword>
<dbReference type="InterPro" id="IPR000172">
    <property type="entry name" value="GMC_OxRdtase_N"/>
</dbReference>
<comment type="caution">
    <text evidence="6">The sequence shown here is derived from an EMBL/GenBank/DDBJ whole genome shotgun (WGS) entry which is preliminary data.</text>
</comment>
<dbReference type="PANTHER" id="PTHR47190:SF4">
    <property type="entry name" value="DEHYDROGENASE, PUTATIVE-RELATED"/>
    <property type="match status" value="1"/>
</dbReference>
<dbReference type="Gene3D" id="3.50.50.60">
    <property type="entry name" value="FAD/NAD(P)-binding domain"/>
    <property type="match status" value="1"/>
</dbReference>
<dbReference type="Pfam" id="PF16010">
    <property type="entry name" value="CDH-cyt"/>
    <property type="match status" value="1"/>
</dbReference>
<evidence type="ECO:0000256" key="3">
    <source>
        <dbReference type="SAM" id="MobiDB-lite"/>
    </source>
</evidence>
<dbReference type="SUPFAM" id="SSF54373">
    <property type="entry name" value="FAD-linked reductases, C-terminal domain"/>
    <property type="match status" value="1"/>
</dbReference>
<dbReference type="Proteomes" id="UP001285354">
    <property type="component" value="Unassembled WGS sequence"/>
</dbReference>
<accession>A0AAD9WEU1</accession>
<feature type="chain" id="PRO_5042204088" description="Glucose-methanol-choline oxidoreductase N-terminal domain-containing protein" evidence="4">
    <location>
        <begin position="24"/>
        <end position="812"/>
    </location>
</feature>
<evidence type="ECO:0000256" key="2">
    <source>
        <dbReference type="RuleBase" id="RU003968"/>
    </source>
</evidence>
<evidence type="ECO:0000313" key="7">
    <source>
        <dbReference type="Proteomes" id="UP001285354"/>
    </source>
</evidence>
<dbReference type="SUPFAM" id="SSF49344">
    <property type="entry name" value="CBD9-like"/>
    <property type="match status" value="1"/>
</dbReference>
<dbReference type="EMBL" id="JAUBYV010000004">
    <property type="protein sequence ID" value="KAK2627633.1"/>
    <property type="molecule type" value="Genomic_DNA"/>
</dbReference>
<proteinExistence type="inferred from homology"/>
<protein>
    <recommendedName>
        <fullName evidence="5">Glucose-methanol-choline oxidoreductase N-terminal domain-containing protein</fullName>
    </recommendedName>
</protein>
<keyword evidence="7" id="KW-1185">Reference proteome</keyword>
<feature type="signal peptide" evidence="4">
    <location>
        <begin position="1"/>
        <end position="23"/>
    </location>
</feature>
<gene>
    <name evidence="6" type="ORF">QTJ16_003599</name>
</gene>
<name>A0AAD9WEU1_9HELO</name>
<dbReference type="AlphaFoldDB" id="A0AAD9WEU1"/>
<dbReference type="Gene3D" id="2.60.40.1210">
    <property type="entry name" value="Cellobiose dehydrogenase, cytochrome domain"/>
    <property type="match status" value="1"/>
</dbReference>
<organism evidence="6 7">
    <name type="scientific">Diplocarpon rosae</name>
    <dbReference type="NCBI Taxonomy" id="946125"/>
    <lineage>
        <taxon>Eukaryota</taxon>
        <taxon>Fungi</taxon>
        <taxon>Dikarya</taxon>
        <taxon>Ascomycota</taxon>
        <taxon>Pezizomycotina</taxon>
        <taxon>Leotiomycetes</taxon>
        <taxon>Helotiales</taxon>
        <taxon>Drepanopezizaceae</taxon>
        <taxon>Diplocarpon</taxon>
    </lineage>
</organism>
<sequence>MAHRGILARLALGLGLWSTTAYGQSASFADEATGITFQQVTDGAFTFGIALPETASTDFIGRISTTGAAGWAGISLKGPMTGSLMVVAWPNADQVVASLRLASGYSNPGVFAGSATLKPIPAGTTFDGTTYTYTFLCEGCIQTDGSTFAADATTANLGWALADKSPTPPADAGATLGYHSTGFGLFGVDLAGAKSASFATWAALAQASAATPPATPVGSAPGGATNGTTSRTTNSTGPATTANATYDYIVVGGGPAGLVTSQRLVEAGHAVLLLERGPASTASTGGQKFVPWNSSLTFYDVPGVFTSLTQGTEGEAYCTDTAAVAGCVLGGGGSVNGMAFIHPPPWDFDDAWPAGWKWADMAPAAERLYARNPGTTLPSRDGIWHDNQSAVVLSAWLESNGWNFADAMQDPSDKAKSFGPPQMNIAGGLRSGPIHTYLPLAQASPNFKLQLETKVIRVLRNGSTITGVETETASGREIINLNPGGAVLLSSGVMSTPRLLINSGIGPAAQINTVKASATGVTVPESDWISLPVGSGVKDHSRIVLTFNVTAGLQTYSSAQLLNPAQTDIDLFNQGSGVLTQSFQRLDTWTRINTTDGHSIMFQAQCNAFANDTVQYMLFITHGLTSTGELAVNSDGNTYFTKDPWTNTDTDKEAWTLAINELLEMSRKPGSPLTFSGGANATAESIMAGGFLSVVHMVGSTKIGTDDGRQNGSAVVDLDTKVYGTDNLFVVDASMHADVPTGNSQAIIMIAAERAVERILALRGTGGYATGTTAGTPTSEVPSAGTPSSGVTTSGVPTYQTDREQDDDDVCE</sequence>
<dbReference type="InterPro" id="IPR015920">
    <property type="entry name" value="Cellobiose_DH-like_cyt"/>
</dbReference>
<evidence type="ECO:0000256" key="1">
    <source>
        <dbReference type="ARBA" id="ARBA00010790"/>
    </source>
</evidence>
<dbReference type="Pfam" id="PF00732">
    <property type="entry name" value="GMC_oxred_N"/>
    <property type="match status" value="1"/>
</dbReference>
<dbReference type="Pfam" id="PF05199">
    <property type="entry name" value="GMC_oxred_C"/>
    <property type="match status" value="1"/>
</dbReference>
<dbReference type="SUPFAM" id="SSF51905">
    <property type="entry name" value="FAD/NAD(P)-binding domain"/>
    <property type="match status" value="1"/>
</dbReference>
<evidence type="ECO:0000256" key="4">
    <source>
        <dbReference type="SAM" id="SignalP"/>
    </source>
</evidence>
<feature type="domain" description="Glucose-methanol-choline oxidoreductase N-terminal" evidence="5">
    <location>
        <begin position="326"/>
        <end position="349"/>
    </location>
</feature>
<feature type="compositionally biased region" description="Polar residues" evidence="3">
    <location>
        <begin position="777"/>
        <end position="800"/>
    </location>
</feature>
<dbReference type="PROSITE" id="PS00623">
    <property type="entry name" value="GMC_OXRED_1"/>
    <property type="match status" value="1"/>
</dbReference>
<dbReference type="GO" id="GO:0016614">
    <property type="term" value="F:oxidoreductase activity, acting on CH-OH group of donors"/>
    <property type="evidence" value="ECO:0007669"/>
    <property type="project" value="InterPro"/>
</dbReference>
<keyword evidence="2" id="KW-0285">Flavoprotein</keyword>
<feature type="region of interest" description="Disordered" evidence="3">
    <location>
        <begin position="212"/>
        <end position="238"/>
    </location>
</feature>
<dbReference type="InterPro" id="IPR053208">
    <property type="entry name" value="GMC_Oxidoreductase_CD"/>
</dbReference>
<dbReference type="PANTHER" id="PTHR47190">
    <property type="entry name" value="DEHYDROGENASE, PUTATIVE-RELATED"/>
    <property type="match status" value="1"/>
</dbReference>
<dbReference type="GO" id="GO:0050660">
    <property type="term" value="F:flavin adenine dinucleotide binding"/>
    <property type="evidence" value="ECO:0007669"/>
    <property type="project" value="InterPro"/>
</dbReference>
<reference evidence="6" key="1">
    <citation type="submission" date="2023-06" db="EMBL/GenBank/DDBJ databases">
        <title>Draft genome of Marssonina rosae.</title>
        <authorList>
            <person name="Cheng Q."/>
        </authorList>
    </citation>
    <scope>NUCLEOTIDE SEQUENCE</scope>
    <source>
        <strain evidence="6">R4</strain>
    </source>
</reference>
<dbReference type="InterPro" id="IPR007867">
    <property type="entry name" value="GMC_OxRtase_C"/>
</dbReference>
<feature type="region of interest" description="Disordered" evidence="3">
    <location>
        <begin position="767"/>
        <end position="812"/>
    </location>
</feature>
<evidence type="ECO:0000259" key="5">
    <source>
        <dbReference type="PROSITE" id="PS00623"/>
    </source>
</evidence>